<sequence length="270" mass="30646">MLKLKCAKMTAKNLWLKTLFKTNWQGTTMTQEELDALMNGGDLENLEALETKEEAKEEAKEKEEGKENSSYSEKMTVKKEDAEKYGKISPNEWPPPPPTEEHKVVHQLDDVTRDSEVKATQIFDQLDLIGASAEKIAKMVKKIQEPLQKHQKIFDNLHSHFPNVESFKTALNEQQEILNTLKSIEEEASNCSDSSMQAMDIMQFQDIHRQKIERVVNVMRALSQYMNSLFEGKIDDSKRVSSATFITGDDDKDLASADDIEALIASFGAK</sequence>
<dbReference type="PATRIC" id="fig|1355531.3.peg.1672"/>
<evidence type="ECO:0000313" key="3">
    <source>
        <dbReference type="Proteomes" id="UP000015605"/>
    </source>
</evidence>
<accession>T0F142</accession>
<gene>
    <name evidence="2" type="ORF">N207_04495</name>
</gene>
<dbReference type="EMBL" id="AUSS01000036">
    <property type="protein sequence ID" value="EPZ92125.1"/>
    <property type="molecule type" value="Genomic_DNA"/>
</dbReference>
<protein>
    <submittedName>
        <fullName evidence="2">Chemotaxis protein</fullName>
    </submittedName>
</protein>
<dbReference type="Proteomes" id="UP000015605">
    <property type="component" value="Unassembled WGS sequence"/>
</dbReference>
<dbReference type="NCBIfam" id="NF041271">
    <property type="entry name" value="Phos_CheZ"/>
    <property type="match status" value="1"/>
</dbReference>
<dbReference type="InterPro" id="IPR047802">
    <property type="entry name" value="CheZ_Pase"/>
</dbReference>
<dbReference type="Gene3D" id="1.10.287.500">
    <property type="entry name" value="Helix hairpin bin"/>
    <property type="match status" value="1"/>
</dbReference>
<dbReference type="SUPFAM" id="SSF75708">
    <property type="entry name" value="Chemotaxis phosphatase CheZ"/>
    <property type="match status" value="1"/>
</dbReference>
<evidence type="ECO:0000256" key="1">
    <source>
        <dbReference type="SAM" id="MobiDB-lite"/>
    </source>
</evidence>
<organism evidence="2 3">
    <name type="scientific">Helicobacter pylori UM114</name>
    <dbReference type="NCBI Taxonomy" id="1355531"/>
    <lineage>
        <taxon>Bacteria</taxon>
        <taxon>Pseudomonadati</taxon>
        <taxon>Campylobacterota</taxon>
        <taxon>Epsilonproteobacteria</taxon>
        <taxon>Campylobacterales</taxon>
        <taxon>Helicobacteraceae</taxon>
        <taxon>Helicobacter</taxon>
    </lineage>
</organism>
<feature type="compositionally biased region" description="Basic and acidic residues" evidence="1">
    <location>
        <begin position="49"/>
        <end position="67"/>
    </location>
</feature>
<reference evidence="2 3" key="1">
    <citation type="journal article" date="2013" name="Genome Announc.">
        <title>Multiple genome sequences of Helicobacter pylori strains of diverse disease and antibiotic resistance backgrounds from Malaysia.</title>
        <authorList>
            <person name="Rehvathy V."/>
            <person name="Tan M.H."/>
            <person name="Gunaletchumy S.P."/>
            <person name="Teh X."/>
            <person name="Wang S."/>
            <person name="Baybayan P."/>
            <person name="Singh S."/>
            <person name="Ashby M."/>
            <person name="Kaakoush N.O."/>
            <person name="Mitchell H.M."/>
            <person name="Croft L.J."/>
            <person name="Goh K.L."/>
            <person name="Loke M.F."/>
            <person name="Vadivelu J."/>
        </authorList>
    </citation>
    <scope>NUCLEOTIDE SEQUENCE [LARGE SCALE GENOMIC DNA]</scope>
    <source>
        <strain evidence="2 3">UM114</strain>
    </source>
</reference>
<feature type="region of interest" description="Disordered" evidence="1">
    <location>
        <begin position="48"/>
        <end position="99"/>
    </location>
</feature>
<feature type="compositionally biased region" description="Basic and acidic residues" evidence="1">
    <location>
        <begin position="75"/>
        <end position="86"/>
    </location>
</feature>
<dbReference type="GO" id="GO:0016791">
    <property type="term" value="F:phosphatase activity"/>
    <property type="evidence" value="ECO:0007669"/>
    <property type="project" value="InterPro"/>
</dbReference>
<evidence type="ECO:0000313" key="2">
    <source>
        <dbReference type="EMBL" id="EPZ92125.1"/>
    </source>
</evidence>
<proteinExistence type="predicted"/>
<comment type="caution">
    <text evidence="2">The sequence shown here is derived from an EMBL/GenBank/DDBJ whole genome shotgun (WGS) entry which is preliminary data.</text>
</comment>
<dbReference type="AlphaFoldDB" id="T0F142"/>
<name>T0F142_HELPX</name>